<dbReference type="AlphaFoldDB" id="A0A830HUL4"/>
<sequence length="478" mass="51961">MHGSCMLRARPPQCSPLQATSFTYNNVMFHTRAAIGHHIGRDRSSSSRRLRFSSECSHGREGSGSGGTAPGGSPSSSSSVPSPSSHSPSLNNAIGVALSSHSSSRNNSDKKKKKKNKNRSSLHVNGSEASSAGMMMPFTLSSLKESKILRTNNNQNNTTLAVVLLPTEENNIPFAVAVETCTDATTRNEAPLFTPPLKHAAQVLHALHGDVTVLITDEHNNTTKTHLTAGASFIVPPKCRRALTSTTPFDVLCTLLPTSFLKGKNDLTTTQSSHQSAAAAARETVQVLGWDVEPTTTPQHSLKDADVQRMLNAERNRARKKQRQKASPNTRRIDDVAAFRVPRQTNRLAFLHDPVTNRGIKFTYALEVFEKGHKTPRHTHLDAHELFMVLAGDGGRGVYKGNAQGRRFETVDLSPGDVVVFPPGLVHAIDNKDDAQGRLYTLQLMAPNDAFAERVQSGEALKSLEDEDICALLAERCE</sequence>
<feature type="domain" description="Cupin type-2" evidence="2">
    <location>
        <begin position="366"/>
        <end position="440"/>
    </location>
</feature>
<dbReference type="OrthoDB" id="1546383at2759"/>
<accession>A0A830HUL4</accession>
<gene>
    <name evidence="3" type="ORF">PPROV_000987600</name>
</gene>
<organism evidence="3 4">
    <name type="scientific">Pycnococcus provasolii</name>
    <dbReference type="NCBI Taxonomy" id="41880"/>
    <lineage>
        <taxon>Eukaryota</taxon>
        <taxon>Viridiplantae</taxon>
        <taxon>Chlorophyta</taxon>
        <taxon>Pseudoscourfieldiophyceae</taxon>
        <taxon>Pseudoscourfieldiales</taxon>
        <taxon>Pycnococcaceae</taxon>
        <taxon>Pycnococcus</taxon>
    </lineage>
</organism>
<name>A0A830HUL4_9CHLO</name>
<dbReference type="EMBL" id="BNJQ01000033">
    <property type="protein sequence ID" value="GHP11146.1"/>
    <property type="molecule type" value="Genomic_DNA"/>
</dbReference>
<dbReference type="Gene3D" id="2.60.120.10">
    <property type="entry name" value="Jelly Rolls"/>
    <property type="match status" value="1"/>
</dbReference>
<dbReference type="SUPFAM" id="SSF51182">
    <property type="entry name" value="RmlC-like cupins"/>
    <property type="match status" value="1"/>
</dbReference>
<dbReference type="InterPro" id="IPR011051">
    <property type="entry name" value="RmlC_Cupin_sf"/>
</dbReference>
<dbReference type="InterPro" id="IPR014710">
    <property type="entry name" value="RmlC-like_jellyroll"/>
</dbReference>
<dbReference type="InterPro" id="IPR052538">
    <property type="entry name" value="Flavonoid_dioxygenase-like"/>
</dbReference>
<evidence type="ECO:0000313" key="4">
    <source>
        <dbReference type="Proteomes" id="UP000660262"/>
    </source>
</evidence>
<protein>
    <recommendedName>
        <fullName evidence="2">Cupin type-2 domain-containing protein</fullName>
    </recommendedName>
</protein>
<feature type="compositionally biased region" description="Basic residues" evidence="1">
    <location>
        <begin position="110"/>
        <end position="120"/>
    </location>
</feature>
<feature type="region of interest" description="Disordered" evidence="1">
    <location>
        <begin position="39"/>
        <end position="130"/>
    </location>
</feature>
<dbReference type="PANTHER" id="PTHR43346:SF1">
    <property type="entry name" value="QUERCETIN 2,3-DIOXYGENASE-RELATED"/>
    <property type="match status" value="1"/>
</dbReference>
<comment type="caution">
    <text evidence="3">The sequence shown here is derived from an EMBL/GenBank/DDBJ whole genome shotgun (WGS) entry which is preliminary data.</text>
</comment>
<keyword evidence="4" id="KW-1185">Reference proteome</keyword>
<reference evidence="3" key="1">
    <citation type="submission" date="2020-10" db="EMBL/GenBank/DDBJ databases">
        <title>Unveiling of a novel bifunctional photoreceptor, Dualchrome1, isolated from a cosmopolitan green alga.</title>
        <authorList>
            <person name="Suzuki S."/>
            <person name="Kawachi M."/>
        </authorList>
    </citation>
    <scope>NUCLEOTIDE SEQUENCE</scope>
    <source>
        <strain evidence="3">NIES 2893</strain>
    </source>
</reference>
<evidence type="ECO:0000259" key="2">
    <source>
        <dbReference type="Pfam" id="PF07883"/>
    </source>
</evidence>
<evidence type="ECO:0000256" key="1">
    <source>
        <dbReference type="SAM" id="MobiDB-lite"/>
    </source>
</evidence>
<evidence type="ECO:0000313" key="3">
    <source>
        <dbReference type="EMBL" id="GHP11146.1"/>
    </source>
</evidence>
<feature type="compositionally biased region" description="Low complexity" evidence="1">
    <location>
        <begin position="71"/>
        <end position="89"/>
    </location>
</feature>
<dbReference type="Pfam" id="PF07883">
    <property type="entry name" value="Cupin_2"/>
    <property type="match status" value="1"/>
</dbReference>
<dbReference type="InterPro" id="IPR013096">
    <property type="entry name" value="Cupin_2"/>
</dbReference>
<dbReference type="Proteomes" id="UP000660262">
    <property type="component" value="Unassembled WGS sequence"/>
</dbReference>
<dbReference type="PANTHER" id="PTHR43346">
    <property type="entry name" value="LIGAND BINDING DOMAIN PROTEIN, PUTATIVE (AFU_ORTHOLOGUE AFUA_6G14370)-RELATED"/>
    <property type="match status" value="1"/>
</dbReference>
<proteinExistence type="predicted"/>